<dbReference type="InterPro" id="IPR011011">
    <property type="entry name" value="Znf_FYVE_PHD"/>
</dbReference>
<dbReference type="SMART" id="SM00249">
    <property type="entry name" value="PHD"/>
    <property type="match status" value="1"/>
</dbReference>
<dbReference type="InterPro" id="IPR009057">
    <property type="entry name" value="Homeodomain-like_sf"/>
</dbReference>
<dbReference type="InterPro" id="IPR001965">
    <property type="entry name" value="Znf_PHD"/>
</dbReference>
<evidence type="ECO:0000256" key="5">
    <source>
        <dbReference type="SAM" id="MobiDB-lite"/>
    </source>
</evidence>
<protein>
    <recommendedName>
        <fullName evidence="6">Zinc finger PHD-type domain-containing protein</fullName>
    </recommendedName>
</protein>
<keyword evidence="8" id="KW-1185">Reference proteome</keyword>
<dbReference type="PANTHER" id="PTHR19303">
    <property type="entry name" value="TRANSPOSON"/>
    <property type="match status" value="1"/>
</dbReference>
<evidence type="ECO:0000259" key="6">
    <source>
        <dbReference type="SMART" id="SM00249"/>
    </source>
</evidence>
<dbReference type="InParanoid" id="A0A6I8U4N5"/>
<dbReference type="AlphaFoldDB" id="A0A6I8U4N5"/>
<dbReference type="GO" id="GO:0005634">
    <property type="term" value="C:nucleus"/>
    <property type="evidence" value="ECO:0007669"/>
    <property type="project" value="UniProtKB-SubCell"/>
</dbReference>
<dbReference type="SUPFAM" id="SSF57903">
    <property type="entry name" value="FYVE/PHD zinc finger"/>
    <property type="match status" value="1"/>
</dbReference>
<organism evidence="7 8">
    <name type="scientific">Aedes aegypti</name>
    <name type="common">Yellowfever mosquito</name>
    <name type="synonym">Culex aegypti</name>
    <dbReference type="NCBI Taxonomy" id="7159"/>
    <lineage>
        <taxon>Eukaryota</taxon>
        <taxon>Metazoa</taxon>
        <taxon>Ecdysozoa</taxon>
        <taxon>Arthropoda</taxon>
        <taxon>Hexapoda</taxon>
        <taxon>Insecta</taxon>
        <taxon>Pterygota</taxon>
        <taxon>Neoptera</taxon>
        <taxon>Endopterygota</taxon>
        <taxon>Diptera</taxon>
        <taxon>Nematocera</taxon>
        <taxon>Culicoidea</taxon>
        <taxon>Culicidae</taxon>
        <taxon>Culicinae</taxon>
        <taxon>Aedini</taxon>
        <taxon>Aedes</taxon>
        <taxon>Stegomyia</taxon>
    </lineage>
</organism>
<dbReference type="Pfam" id="PF03184">
    <property type="entry name" value="DDE_1"/>
    <property type="match status" value="1"/>
</dbReference>
<comment type="subcellular location">
    <subcellularLocation>
        <location evidence="1">Nucleus</location>
    </subcellularLocation>
</comment>
<evidence type="ECO:0000313" key="8">
    <source>
        <dbReference type="Proteomes" id="UP000008820"/>
    </source>
</evidence>
<sequence>MVRNYVRKSNRRAWSVENLRLAISAVKCGISKCHASRQYGIPKKTLLRYLAKERFPTAAARFGSFATVFTKEQEEELMGYVLYMSECYYGLTQRDVRSLAFELAESNGIPHPFKTSERLAGYDWLKCFLKRHPDLSLRLPENTSLARAIGFNQSSVNKYFDLLERIFAEQQYPAHRIWNMDETGFSTVQTKPSKIIAKKGQHQVAGISSSERGVNTTVVMAMSASGEFLPPMFIFARQRMNDALKAGAPEGSIFACNPSGWSSITTCVEWFDHFLSYTRPTIDSPILLILDGHSTHTRNFQMLEKAKRNFVRIISIPPHTSHKVQPLDVAMMGPLKSHYGKAVGNFHKQNPGKAITAYNISALVNQAFVKSASVQVAQNGFRTTGIHPFNRDVFTHTDFTAANYLQLTMNEVSEIPGKSISLPEINEHDQANDNVGFVDVQSAINIDQIDENEYYVIRSNGDIIIGPISNLEYSFAEQQPEQQPDSFNDCALMDDTCQDYYLSIAGQNDDMSPDMAVELPEVPLELMENQENVSTHHQEAVGGKKEERKILISNLSTEPTSDAEPKQNKRERWDHNLKKPAKNETNSLKNFMISPRSVAKKLTVARPMVSCRKKAGTKKEQATELTSSPHRKKLIESSALKDISNIKKTARKRTNRKAKVLATDVVDDLLCSTCGETFSRSGNGTGWSKCITCQDWFHFTCAGNTEKCSSCK</sequence>
<dbReference type="InterPro" id="IPR007889">
    <property type="entry name" value="HTH_Psq"/>
</dbReference>
<evidence type="ECO:0000256" key="3">
    <source>
        <dbReference type="ARBA" id="ARBA00022771"/>
    </source>
</evidence>
<dbReference type="OrthoDB" id="7764587at2759"/>
<dbReference type="PANTHER" id="PTHR19303:SF74">
    <property type="entry name" value="POGO TRANSPOSABLE ELEMENT WITH KRAB DOMAIN"/>
    <property type="match status" value="1"/>
</dbReference>
<dbReference type="Gene3D" id="1.10.10.60">
    <property type="entry name" value="Homeodomain-like"/>
    <property type="match status" value="1"/>
</dbReference>
<dbReference type="Pfam" id="PF05225">
    <property type="entry name" value="HTH_psq"/>
    <property type="match status" value="1"/>
</dbReference>
<dbReference type="GO" id="GO:0003677">
    <property type="term" value="F:DNA binding"/>
    <property type="evidence" value="ECO:0007669"/>
    <property type="project" value="InterPro"/>
</dbReference>
<evidence type="ECO:0000256" key="1">
    <source>
        <dbReference type="ARBA" id="ARBA00004123"/>
    </source>
</evidence>
<accession>A0A6I8U4N5</accession>
<keyword evidence="2" id="KW-0479">Metal-binding</keyword>
<feature type="domain" description="Zinc finger PHD-type" evidence="6">
    <location>
        <begin position="670"/>
        <end position="712"/>
    </location>
</feature>
<feature type="compositionally biased region" description="Basic and acidic residues" evidence="5">
    <location>
        <begin position="563"/>
        <end position="576"/>
    </location>
</feature>
<feature type="region of interest" description="Disordered" evidence="5">
    <location>
        <begin position="553"/>
        <end position="576"/>
    </location>
</feature>
<evidence type="ECO:0000256" key="4">
    <source>
        <dbReference type="ARBA" id="ARBA00022833"/>
    </source>
</evidence>
<evidence type="ECO:0000313" key="7">
    <source>
        <dbReference type="EnsemblMetazoa" id="AAEL026721-PA"/>
    </source>
</evidence>
<reference evidence="7 8" key="1">
    <citation type="submission" date="2017-06" db="EMBL/GenBank/DDBJ databases">
        <title>Aedes aegypti genome working group (AGWG) sequencing and assembly.</title>
        <authorList>
            <consortium name="Aedes aegypti Genome Working Group (AGWG)"/>
            <person name="Matthews B.J."/>
        </authorList>
    </citation>
    <scope>NUCLEOTIDE SEQUENCE [LARGE SCALE GENOMIC DNA]</scope>
    <source>
        <strain evidence="7 8">LVP_AGWG</strain>
    </source>
</reference>
<dbReference type="InterPro" id="IPR004875">
    <property type="entry name" value="DDE_SF_endonuclease_dom"/>
</dbReference>
<dbReference type="EnsemblMetazoa" id="AAEL026721-RA">
    <property type="protein sequence ID" value="AAEL026721-PA"/>
    <property type="gene ID" value="AAEL026721"/>
</dbReference>
<keyword evidence="3" id="KW-0863">Zinc-finger</keyword>
<keyword evidence="4" id="KW-0862">Zinc</keyword>
<proteinExistence type="predicted"/>
<reference evidence="7" key="2">
    <citation type="submission" date="2020-05" db="UniProtKB">
        <authorList>
            <consortium name="EnsemblMetazoa"/>
        </authorList>
    </citation>
    <scope>IDENTIFICATION</scope>
    <source>
        <strain evidence="7">LVP_AGWG</strain>
    </source>
</reference>
<dbReference type="Proteomes" id="UP000008820">
    <property type="component" value="Chromosome 1"/>
</dbReference>
<evidence type="ECO:0000256" key="2">
    <source>
        <dbReference type="ARBA" id="ARBA00022723"/>
    </source>
</evidence>
<dbReference type="InterPro" id="IPR050863">
    <property type="entry name" value="CenT-Element_Derived"/>
</dbReference>
<gene>
    <name evidence="7" type="primary">110674326</name>
</gene>
<dbReference type="GO" id="GO:0008270">
    <property type="term" value="F:zinc ion binding"/>
    <property type="evidence" value="ECO:0007669"/>
    <property type="project" value="UniProtKB-KW"/>
</dbReference>
<dbReference type="SUPFAM" id="SSF46689">
    <property type="entry name" value="Homeodomain-like"/>
    <property type="match status" value="1"/>
</dbReference>
<name>A0A6I8U4N5_AEDAE</name>